<feature type="transmembrane region" description="Helical" evidence="6">
    <location>
        <begin position="12"/>
        <end position="32"/>
    </location>
</feature>
<feature type="transmembrane region" description="Helical" evidence="6">
    <location>
        <begin position="784"/>
        <end position="806"/>
    </location>
</feature>
<dbReference type="Pfam" id="PF01578">
    <property type="entry name" value="Cytochrom_C_asm"/>
    <property type="match status" value="1"/>
</dbReference>
<keyword evidence="10" id="KW-1185">Reference proteome</keyword>
<dbReference type="PANTHER" id="PTHR30071">
    <property type="entry name" value="HEME EXPORTER PROTEIN C"/>
    <property type="match status" value="1"/>
</dbReference>
<keyword evidence="4 6" id="KW-1133">Transmembrane helix</keyword>
<evidence type="ECO:0000259" key="7">
    <source>
        <dbReference type="Pfam" id="PF01578"/>
    </source>
</evidence>
<gene>
    <name evidence="9" type="primary">ccsA</name>
    <name evidence="9" type="ORF">RF683_03120</name>
</gene>
<feature type="domain" description="ResB-like" evidence="8">
    <location>
        <begin position="347"/>
        <end position="789"/>
    </location>
</feature>
<evidence type="ECO:0000256" key="4">
    <source>
        <dbReference type="ARBA" id="ARBA00022989"/>
    </source>
</evidence>
<feature type="transmembrane region" description="Helical" evidence="6">
    <location>
        <begin position="472"/>
        <end position="488"/>
    </location>
</feature>
<evidence type="ECO:0000256" key="2">
    <source>
        <dbReference type="ARBA" id="ARBA00022692"/>
    </source>
</evidence>
<feature type="transmembrane region" description="Helical" evidence="6">
    <location>
        <begin position="1028"/>
        <end position="1047"/>
    </location>
</feature>
<dbReference type="RefSeq" id="WP_309532757.1">
    <property type="nucleotide sequence ID" value="NZ_CP133721.1"/>
</dbReference>
<feature type="transmembrane region" description="Helical" evidence="6">
    <location>
        <begin position="78"/>
        <end position="99"/>
    </location>
</feature>
<feature type="transmembrane region" description="Helical" evidence="6">
    <location>
        <begin position="924"/>
        <end position="943"/>
    </location>
</feature>
<keyword evidence="5 6" id="KW-0472">Membrane</keyword>
<protein>
    <submittedName>
        <fullName evidence="9">Cytochrome c biogenesis protein CcsA</fullName>
    </submittedName>
</protein>
<feature type="transmembrane region" description="Helical" evidence="6">
    <location>
        <begin position="963"/>
        <end position="981"/>
    </location>
</feature>
<evidence type="ECO:0000259" key="8">
    <source>
        <dbReference type="Pfam" id="PF05140"/>
    </source>
</evidence>
<feature type="transmembrane region" description="Helical" evidence="6">
    <location>
        <begin position="44"/>
        <end position="66"/>
    </location>
</feature>
<sequence>MLQKILAPFYSTRLMAILFIVFAAAMAAGTFIEDAYNTETARILVYNAWWFELIMVFFVINFFGNIKRYQLYKKEKWATLLLHLSFIFIIIGAFVTRYISYEGMLLVREGATSNIVYSDMPHITAFVDGNYKGEMKRKTIEKQALFSKAVKNSLTISDDFDGKPFTIDLQEFFLNAKQTFKPNPNGKTYLKLVEASQGNRKEHFLLDGEVKNISNLLFAFNKATPGAINITAKQDSYTIQTPFEGNYMRMADKKQGVVQANSLSELQFRSLYNVGGIQFVLPELPVKGTLELQSDDNYKDKNTDDAVVLKVTSEGKEELVTLFGQKGKQSEPKSFKLGELEFTLLYGSKIHQLPFSIKLDDFIAEKYPGTEKSYASFKSKIQIQDTQENTTVKDSVYMNHVLDYRGFRFFQAGFDPDEQGTHLSVNHDFWGTWITYIGYFLLYFALMAILFDKNTRFADLKKKLDKVRGKKSALTMLFLFFSFVGMAQKHSAIHAHDAKVVQKMPSSEEALKYIKKYSIPEEKAAEFGKLVIQDEGGRMKPINTFSSELLRKVSKNDTFEGFTSDQVFISMNQFPQYWVHVPLIYLKKGNDSIRNLLGIDKEAKYASMINFFDAQGNYKIEKQIEEAYKVSIPNQFQKDFIEADKKVRLLNQALSGEILKVFPLPKDKNNKWVSYLELNHSTNTPLDIVKNALPFYLNECVNATQTKNYKVVDQLLKGISDYQKKFGAKVMLSEEKINTEILYNKYDIFKKLFSWYLYAGVLMFLFVIWKIFSKKRWVAIATKASHIIIGLLFLMHLGGLLIRWYISGHAPWSDAYESMIYVAWATMFFGLAFGRKSELTVASTAFVTAIILMVAHWNWMDPAIGNLQPVLNSYWLMIHVAVIVASYGPFTLGMILGLVALFLMIFTNAKNKQKMDLTIQEITYINEMALTVGLVMLTIGNFLGGQWANESWGRYWGWDPKETWALISIMVYAFVIHARFVPALRGKWIYNVMSVFAFASILMTYFGVNFHLSGMHSYATGEKQAVEIYVYIALVVVLIAVIAFWKYQKFYKK</sequence>
<feature type="domain" description="Cytochrome c assembly protein" evidence="7">
    <location>
        <begin position="812"/>
        <end position="1016"/>
    </location>
</feature>
<evidence type="ECO:0000256" key="1">
    <source>
        <dbReference type="ARBA" id="ARBA00004141"/>
    </source>
</evidence>
<feature type="transmembrane region" description="Helical" evidence="6">
    <location>
        <begin position="988"/>
        <end position="1008"/>
    </location>
</feature>
<keyword evidence="3" id="KW-0201">Cytochrome c-type biogenesis</keyword>
<dbReference type="PANTHER" id="PTHR30071:SF1">
    <property type="entry name" value="CYTOCHROME B_B6 PROTEIN-RELATED"/>
    <property type="match status" value="1"/>
</dbReference>
<reference evidence="9" key="1">
    <citation type="submission" date="2023-09" db="EMBL/GenBank/DDBJ databases">
        <title>Flavobacterium sp. 20NA77.7 isolated from freshwater.</title>
        <authorList>
            <person name="Le V."/>
            <person name="Ko S.-R."/>
            <person name="Ahn C.-Y."/>
            <person name="Oh H.-M."/>
        </authorList>
    </citation>
    <scope>NUCLEOTIDE SEQUENCE</scope>
    <source>
        <strain evidence="9">20NA77.7</strain>
    </source>
</reference>
<feature type="transmembrane region" description="Helical" evidence="6">
    <location>
        <begin position="841"/>
        <end position="859"/>
    </location>
</feature>
<feature type="transmembrane region" description="Helical" evidence="6">
    <location>
        <begin position="818"/>
        <end position="834"/>
    </location>
</feature>
<evidence type="ECO:0000256" key="6">
    <source>
        <dbReference type="SAM" id="Phobius"/>
    </source>
</evidence>
<evidence type="ECO:0000256" key="5">
    <source>
        <dbReference type="ARBA" id="ARBA00023136"/>
    </source>
</evidence>
<feature type="transmembrane region" description="Helical" evidence="6">
    <location>
        <begin position="753"/>
        <end position="772"/>
    </location>
</feature>
<feature type="transmembrane region" description="Helical" evidence="6">
    <location>
        <begin position="874"/>
        <end position="903"/>
    </location>
</feature>
<dbReference type="InterPro" id="IPR045062">
    <property type="entry name" value="Cyt_c_biogenesis_CcsA/CcmC"/>
</dbReference>
<evidence type="ECO:0000256" key="3">
    <source>
        <dbReference type="ARBA" id="ARBA00022748"/>
    </source>
</evidence>
<dbReference type="InterPro" id="IPR007816">
    <property type="entry name" value="ResB-like_domain"/>
</dbReference>
<accession>A0ABY9RB40</accession>
<dbReference type="InterPro" id="IPR002541">
    <property type="entry name" value="Cyt_c_assembly"/>
</dbReference>
<organism evidence="9 10">
    <name type="scientific">Flavobacterium nakdongensis</name>
    <dbReference type="NCBI Taxonomy" id="3073563"/>
    <lineage>
        <taxon>Bacteria</taxon>
        <taxon>Pseudomonadati</taxon>
        <taxon>Bacteroidota</taxon>
        <taxon>Flavobacteriia</taxon>
        <taxon>Flavobacteriales</taxon>
        <taxon>Flavobacteriaceae</taxon>
        <taxon>Flavobacterium</taxon>
    </lineage>
</organism>
<proteinExistence type="predicted"/>
<dbReference type="Proteomes" id="UP001180481">
    <property type="component" value="Chromosome"/>
</dbReference>
<dbReference type="Pfam" id="PF05140">
    <property type="entry name" value="ResB"/>
    <property type="match status" value="1"/>
</dbReference>
<name>A0ABY9RB40_9FLAO</name>
<evidence type="ECO:0000313" key="9">
    <source>
        <dbReference type="EMBL" id="WMW78453.1"/>
    </source>
</evidence>
<keyword evidence="2 6" id="KW-0812">Transmembrane</keyword>
<dbReference type="EMBL" id="CP133721">
    <property type="protein sequence ID" value="WMW78453.1"/>
    <property type="molecule type" value="Genomic_DNA"/>
</dbReference>
<comment type="subcellular location">
    <subcellularLocation>
        <location evidence="1">Membrane</location>
        <topology evidence="1">Multi-pass membrane protein</topology>
    </subcellularLocation>
</comment>
<feature type="transmembrane region" description="Helical" evidence="6">
    <location>
        <begin position="430"/>
        <end position="451"/>
    </location>
</feature>
<evidence type="ECO:0000313" key="10">
    <source>
        <dbReference type="Proteomes" id="UP001180481"/>
    </source>
</evidence>